<dbReference type="GO" id="GO:0016788">
    <property type="term" value="F:hydrolase activity, acting on ester bonds"/>
    <property type="evidence" value="ECO:0007669"/>
    <property type="project" value="UniProtKB-ARBA"/>
</dbReference>
<dbReference type="NCBIfam" id="TIGR01686">
    <property type="entry name" value="FkbH"/>
    <property type="match status" value="1"/>
</dbReference>
<organism evidence="2 3">
    <name type="scientific">Sphingomonas changbaiensis NBRC 104936</name>
    <dbReference type="NCBI Taxonomy" id="1219043"/>
    <lineage>
        <taxon>Bacteria</taxon>
        <taxon>Pseudomonadati</taxon>
        <taxon>Pseudomonadota</taxon>
        <taxon>Alphaproteobacteria</taxon>
        <taxon>Sphingomonadales</taxon>
        <taxon>Sphingomonadaceae</taxon>
        <taxon>Sphingomonas</taxon>
    </lineage>
</organism>
<evidence type="ECO:0000259" key="1">
    <source>
        <dbReference type="Pfam" id="PF21211"/>
    </source>
</evidence>
<dbReference type="InterPro" id="IPR010037">
    <property type="entry name" value="FkbH_domain"/>
</dbReference>
<dbReference type="Pfam" id="PF21211">
    <property type="entry name" value="FkbH_N"/>
    <property type="match status" value="1"/>
</dbReference>
<dbReference type="Gene3D" id="3.40.50.1110">
    <property type="entry name" value="SGNH hydrolase"/>
    <property type="match status" value="1"/>
</dbReference>
<evidence type="ECO:0000313" key="3">
    <source>
        <dbReference type="Proteomes" id="UP000033202"/>
    </source>
</evidence>
<evidence type="ECO:0000313" key="2">
    <source>
        <dbReference type="EMBL" id="GAO38731.1"/>
    </source>
</evidence>
<proteinExistence type="predicted"/>
<dbReference type="InterPro" id="IPR023214">
    <property type="entry name" value="HAD_sf"/>
</dbReference>
<dbReference type="OrthoDB" id="323926at2"/>
<dbReference type="NCBIfam" id="TIGR01681">
    <property type="entry name" value="HAD-SF-IIIC"/>
    <property type="match status" value="1"/>
</dbReference>
<keyword evidence="3" id="KW-1185">Reference proteome</keyword>
<dbReference type="AlphaFoldDB" id="A0A0E9MMT1"/>
<dbReference type="SUPFAM" id="SSF56784">
    <property type="entry name" value="HAD-like"/>
    <property type="match status" value="1"/>
</dbReference>
<dbReference type="InterPro" id="IPR049369">
    <property type="entry name" value="BF1531-like_N"/>
</dbReference>
<name>A0A0E9MMT1_9SPHN</name>
<dbReference type="STRING" id="1219043.SCH01S_19_00350"/>
<protein>
    <recommendedName>
        <fullName evidence="1">BF1531-like N-terminal domain-containing protein</fullName>
    </recommendedName>
</protein>
<dbReference type="InterPro" id="IPR010033">
    <property type="entry name" value="HAD_SF_ppase_IIIC"/>
</dbReference>
<dbReference type="SUPFAM" id="SSF55729">
    <property type="entry name" value="Acyl-CoA N-acyltransferases (Nat)"/>
    <property type="match status" value="1"/>
</dbReference>
<dbReference type="Gene3D" id="3.40.50.1000">
    <property type="entry name" value="HAD superfamily/HAD-like"/>
    <property type="match status" value="1"/>
</dbReference>
<dbReference type="InterPro" id="IPR016181">
    <property type="entry name" value="Acyl_CoA_acyltransferase"/>
</dbReference>
<gene>
    <name evidence="2" type="ORF">SCH01S_19_00350</name>
</gene>
<sequence length="639" mass="69092">MFREMSWLPAAPADIRDQIKALGAAASAGEADSAARLDRIATYRLDESQLSKLGRIALSSPIASGHLAALKIGLIGDGTLSLLAAPLVGSGVRHGLLLDVMVGHYNAAVQQVTDPNDPLHTSGLDMVFLGLDRRIMGLDDPALAPGEAEARVEAALARVKMIVAALKPSIRGPVLVQSLPLPVEALFGSYDRVEGGSPISMTERFNQSLVEMARAGDIVLVDIGRLAATIGAEAWDDPRHWHASKLSFAPDLIPLFCDIVARTIATVKGRSKKALVLDLDNTLWGGVIGDDGVEGIVLGQGSSTGEAFLAIQRMALNLRERGIVLAVCSKNEEATARIPFAEHPEMLLKDQHIAVFQANWTDKATNLRAIAQALNIGVDALVFMDDNPFEREQVRSALPAVAVPEMPEDPAHYPRIIAAAGYFDTVTFTAEDRERAAQYQANAERASMLASAGDLSSYLKSLDMVCTIGPVDRLTRPRVAQLINKSNQFNLTTRRYTEQELAAMESDPRLHLVQVRLADRLGDNGIISVLIARDNGDTWDIDTWLMSCRVLGRDVEQAVLSHLVEAARRAGAKWLVGEYLPTKKNVIVVDHYAKLGFEPAGAAGDGGTRWQLPLEDYRVPDLPMNIIDSVLSVSREKAA</sequence>
<feature type="domain" description="BF1531-like N-terminal" evidence="1">
    <location>
        <begin position="71"/>
        <end position="260"/>
    </location>
</feature>
<dbReference type="EMBL" id="BBWU01000019">
    <property type="protein sequence ID" value="GAO38731.1"/>
    <property type="molecule type" value="Genomic_DNA"/>
</dbReference>
<accession>A0A0E9MMT1</accession>
<dbReference type="InterPro" id="IPR036514">
    <property type="entry name" value="SGNH_hydro_sf"/>
</dbReference>
<dbReference type="Proteomes" id="UP000033202">
    <property type="component" value="Unassembled WGS sequence"/>
</dbReference>
<reference evidence="2 3" key="1">
    <citation type="submission" date="2015-04" db="EMBL/GenBank/DDBJ databases">
        <title>Whole genome shotgun sequence of Sphingomonas changbaiensis NBRC 104936.</title>
        <authorList>
            <person name="Katano-Makiyama Y."/>
            <person name="Hosoyama A."/>
            <person name="Hashimoto M."/>
            <person name="Noguchi M."/>
            <person name="Tsuchikane K."/>
            <person name="Ohji S."/>
            <person name="Yamazoe A."/>
            <person name="Ichikawa N."/>
            <person name="Kimura A."/>
            <person name="Fujita N."/>
        </authorList>
    </citation>
    <scope>NUCLEOTIDE SEQUENCE [LARGE SCALE GENOMIC DNA]</scope>
    <source>
        <strain evidence="2 3">NBRC 104936</strain>
    </source>
</reference>
<dbReference type="InterPro" id="IPR036412">
    <property type="entry name" value="HAD-like_sf"/>
</dbReference>
<comment type="caution">
    <text evidence="2">The sequence shown here is derived from an EMBL/GenBank/DDBJ whole genome shotgun (WGS) entry which is preliminary data.</text>
</comment>